<keyword evidence="2" id="KW-0812">Transmembrane</keyword>
<dbReference type="Pfam" id="PF03435">
    <property type="entry name" value="Sacchrp_dh_NADP"/>
    <property type="match status" value="1"/>
</dbReference>
<evidence type="ECO:0000256" key="1">
    <source>
        <dbReference type="ARBA" id="ARBA00038048"/>
    </source>
</evidence>
<dbReference type="GO" id="GO:0005886">
    <property type="term" value="C:plasma membrane"/>
    <property type="evidence" value="ECO:0007669"/>
    <property type="project" value="TreeGrafter"/>
</dbReference>
<evidence type="ECO:0000256" key="2">
    <source>
        <dbReference type="SAM" id="Phobius"/>
    </source>
</evidence>
<dbReference type="Gene3D" id="3.40.50.720">
    <property type="entry name" value="NAD(P)-binding Rossmann-like Domain"/>
    <property type="match status" value="1"/>
</dbReference>
<dbReference type="GO" id="GO:0005811">
    <property type="term" value="C:lipid droplet"/>
    <property type="evidence" value="ECO:0007669"/>
    <property type="project" value="TreeGrafter"/>
</dbReference>
<accession>A0A8J9X0Q9</accession>
<dbReference type="AlphaFoldDB" id="A0A8J9X0Q9"/>
<feature type="domain" description="Saccharopine dehydrogenase NADP binding" evidence="3">
    <location>
        <begin position="82"/>
        <end position="208"/>
    </location>
</feature>
<evidence type="ECO:0000259" key="3">
    <source>
        <dbReference type="Pfam" id="PF03435"/>
    </source>
</evidence>
<dbReference type="InterPro" id="IPR036291">
    <property type="entry name" value="NAD(P)-bd_dom_sf"/>
</dbReference>
<organism evidence="4">
    <name type="scientific">Phaeodactylum tricornutum</name>
    <name type="common">Diatom</name>
    <dbReference type="NCBI Taxonomy" id="2850"/>
    <lineage>
        <taxon>Eukaryota</taxon>
        <taxon>Sar</taxon>
        <taxon>Stramenopiles</taxon>
        <taxon>Ochrophyta</taxon>
        <taxon>Bacillariophyta</taxon>
        <taxon>Bacillariophyceae</taxon>
        <taxon>Bacillariophycidae</taxon>
        <taxon>Naviculales</taxon>
        <taxon>Phaeodactylaceae</taxon>
        <taxon>Phaeodactylum</taxon>
    </lineage>
</organism>
<dbReference type="PANTHER" id="PTHR12286:SF5">
    <property type="entry name" value="SACCHAROPINE DEHYDROGENASE-LIKE OXIDOREDUCTASE"/>
    <property type="match status" value="1"/>
</dbReference>
<name>A0A8J9X0Q9_PHATR</name>
<dbReference type="InterPro" id="IPR005097">
    <property type="entry name" value="Sacchrp_dh_NADP-bd"/>
</dbReference>
<comment type="similarity">
    <text evidence="1">Belongs to the saccharopine dehydrogenase family.</text>
</comment>
<keyword evidence="2" id="KW-0472">Membrane</keyword>
<dbReference type="InterPro" id="IPR051276">
    <property type="entry name" value="Saccharopine_DH-like_oxidrdct"/>
</dbReference>
<keyword evidence="2" id="KW-1133">Transmembrane helix</keyword>
<dbReference type="GO" id="GO:0005739">
    <property type="term" value="C:mitochondrion"/>
    <property type="evidence" value="ECO:0007669"/>
    <property type="project" value="TreeGrafter"/>
</dbReference>
<dbReference type="SUPFAM" id="SSF51735">
    <property type="entry name" value="NAD(P)-binding Rossmann-fold domains"/>
    <property type="match status" value="1"/>
</dbReference>
<gene>
    <name evidence="4" type="ORF">PTTT1_LOCUS4971</name>
</gene>
<reference evidence="4" key="1">
    <citation type="submission" date="2022-02" db="EMBL/GenBank/DDBJ databases">
        <authorList>
            <person name="Giguere J D."/>
        </authorList>
    </citation>
    <scope>NUCLEOTIDE SEQUENCE</scope>
    <source>
        <strain evidence="4">CCAP 1055/1</strain>
    </source>
</reference>
<protein>
    <recommendedName>
        <fullName evidence="3">Saccharopine dehydrogenase NADP binding domain-containing protein</fullName>
    </recommendedName>
</protein>
<sequence length="502" mass="54962">MPSPVTQDGRTVPSVSVATFLATVASLPVWALTVLPLSLFYQAGKVILKPVLPKAEQPRLDTGYHVSDSDILPRRERKYDMVVLGATGFTGRLAVRHLAKTYGVNKSVKWAIAGRSEAKLDKVKRELADELDIQEVESIDTIIVDTTRTSSMPALVKQARCVATTAGPFALFGSPVVEFCAKFGTHYVDITGESDWVKAMIMKWGETAQKSGARLVSFCGHDSVPWDLSVMKLQEALQKEFKDDLTSVTFWDEAVGGAPGGTIATLFSAVDGKSVKAPHADFDPFLRLMNGKKSEYVCRSDGPTWIHKSKSPWDDTGAWFGRWTTPFIMAQVNGAVVRWSHALREQGSKSLTYTEFAVTKDFKTAFVNHVGLIIVGSMMLNPLTSGLLKKYVFPKVGEGPSMKNMEDRHYLCIFGEGIGINGNRAESIMYFDKDAGCLETSRMLVESGLCLALEEDKVPAKHGGFWPPAAGLGNVLLKRLLETGTSFEARAISEASVRHSLE</sequence>
<proteinExistence type="inferred from homology"/>
<dbReference type="Proteomes" id="UP000836788">
    <property type="component" value="Chromosome 1"/>
</dbReference>
<dbReference type="GO" id="GO:0009247">
    <property type="term" value="P:glycolipid biosynthetic process"/>
    <property type="evidence" value="ECO:0007669"/>
    <property type="project" value="TreeGrafter"/>
</dbReference>
<dbReference type="PANTHER" id="PTHR12286">
    <property type="entry name" value="SACCHAROPINE DEHYDROGENASE-LIKE OXIDOREDUCTASE"/>
    <property type="match status" value="1"/>
</dbReference>
<evidence type="ECO:0000313" key="4">
    <source>
        <dbReference type="EMBL" id="CAG9277814.1"/>
    </source>
</evidence>
<feature type="transmembrane region" description="Helical" evidence="2">
    <location>
        <begin position="20"/>
        <end position="41"/>
    </location>
</feature>
<dbReference type="EMBL" id="OU594942">
    <property type="protein sequence ID" value="CAG9277814.1"/>
    <property type="molecule type" value="Genomic_DNA"/>
</dbReference>